<dbReference type="EMBL" id="CP013614">
    <property type="protein sequence ID" value="ALS02928.1"/>
    <property type="molecule type" value="Genomic_DNA"/>
</dbReference>
<keyword evidence="3" id="KW-1185">Reference proteome</keyword>
<reference evidence="2 3" key="1">
    <citation type="submission" date="2015-12" db="EMBL/GenBank/DDBJ databases">
        <authorList>
            <person name="Lauer A."/>
            <person name="Humrighouse B."/>
            <person name="Loparev V."/>
            <person name="Shewmaker P.L."/>
            <person name="Whitney A.M."/>
            <person name="McLaughlin R.W."/>
        </authorList>
    </citation>
    <scope>NUCLEOTIDE SEQUENCE [LARGE SCALE GENOMIC DNA]</scope>
    <source>
        <strain evidence="2 3">LMG 23085</strain>
    </source>
</reference>
<gene>
    <name evidence="2" type="ORF">ATZ33_16535</name>
</gene>
<feature type="compositionally biased region" description="Low complexity" evidence="1">
    <location>
        <begin position="92"/>
        <end position="120"/>
    </location>
</feature>
<sequence>MKKFIVFCIAFLMIGIGTTQTITTADAAFSKDEAVRERFALKRERLAEVVSKKIAHVENSIKKKLKDQEIKKAQKQKEENEQKAAAKKTEAEATASQASAQAAQAAEAAQAVAAEQAAVQPPVETPAPQIPENEATADVVSGASANGQERGQRNREWGEQLGDPNLTPEERQGIIQEKKNYNRNNH</sequence>
<dbReference type="Proteomes" id="UP000065511">
    <property type="component" value="Chromosome"/>
</dbReference>
<feature type="region of interest" description="Disordered" evidence="1">
    <location>
        <begin position="72"/>
        <end position="186"/>
    </location>
</feature>
<feature type="compositionally biased region" description="Basic and acidic residues" evidence="1">
    <location>
        <begin position="168"/>
        <end position="180"/>
    </location>
</feature>
<organism evidence="2 3">
    <name type="scientific">Enterococcus silesiacus</name>
    <dbReference type="NCBI Taxonomy" id="332949"/>
    <lineage>
        <taxon>Bacteria</taxon>
        <taxon>Bacillati</taxon>
        <taxon>Bacillota</taxon>
        <taxon>Bacilli</taxon>
        <taxon>Lactobacillales</taxon>
        <taxon>Enterococcaceae</taxon>
        <taxon>Enterococcus</taxon>
    </lineage>
</organism>
<feature type="compositionally biased region" description="Basic and acidic residues" evidence="1">
    <location>
        <begin position="72"/>
        <end position="91"/>
    </location>
</feature>
<evidence type="ECO:0000313" key="3">
    <source>
        <dbReference type="Proteomes" id="UP000065511"/>
    </source>
</evidence>
<proteinExistence type="predicted"/>
<name>A0ABM5WEL4_9ENTE</name>
<accession>A0ABM5WEL4</accession>
<evidence type="ECO:0000313" key="2">
    <source>
        <dbReference type="EMBL" id="ALS02928.1"/>
    </source>
</evidence>
<dbReference type="RefSeq" id="WP_071877664.1">
    <property type="nucleotide sequence ID" value="NZ_JXLC01000010.1"/>
</dbReference>
<evidence type="ECO:0000256" key="1">
    <source>
        <dbReference type="SAM" id="MobiDB-lite"/>
    </source>
</evidence>
<protein>
    <submittedName>
        <fullName evidence="2">Uncharacterized protein</fullName>
    </submittedName>
</protein>